<name>A0A1A9N514_9BURK</name>
<dbReference type="AlphaFoldDB" id="A0A1A9N514"/>
<dbReference type="OrthoDB" id="9794709at2"/>
<keyword evidence="1" id="KW-1133">Transmembrane helix</keyword>
<dbReference type="Proteomes" id="UP000077961">
    <property type="component" value="Unassembled WGS sequence"/>
</dbReference>
<feature type="transmembrane region" description="Helical" evidence="1">
    <location>
        <begin position="192"/>
        <end position="212"/>
    </location>
</feature>
<feature type="transmembrane region" description="Helical" evidence="1">
    <location>
        <begin position="98"/>
        <end position="118"/>
    </location>
</feature>
<feature type="transmembrane region" description="Helical" evidence="1">
    <location>
        <begin position="224"/>
        <end position="243"/>
    </location>
</feature>
<proteinExistence type="predicted"/>
<dbReference type="EMBL" id="LXKA01000332">
    <property type="protein sequence ID" value="OAJ56807.1"/>
    <property type="molecule type" value="Genomic_DNA"/>
</dbReference>
<reference evidence="4 5" key="1">
    <citation type="submission" date="2016-04" db="EMBL/GenBank/DDBJ databases">
        <title>Reclassification of Paraburkholderia panaciterrae (Farh et al. 2015) Dobritsa &amp; Samadpour 2016 as a later homotypic synonym of Paraburkholderia ginsengiterrae (Farh et al. 2015) Dobritsa &amp; Samadpour 2016.</title>
        <authorList>
            <person name="Dobritsa A.P."/>
            <person name="Kutumbaka K."/>
            <person name="Samadpour M."/>
        </authorList>
    </citation>
    <scope>NUCLEOTIDE SEQUENCE [LARGE SCALE GENOMIC DNA]</scope>
    <source>
        <strain evidence="2 5">DCY85</strain>
        <strain evidence="3 4">DCY85-1</strain>
    </source>
</reference>
<comment type="caution">
    <text evidence="2">The sequence shown here is derived from an EMBL/GenBank/DDBJ whole genome shotgun (WGS) entry which is preliminary data.</text>
</comment>
<keyword evidence="4" id="KW-1185">Reference proteome</keyword>
<dbReference type="STRING" id="1462993.A6V36_32850"/>
<evidence type="ECO:0000313" key="2">
    <source>
        <dbReference type="EMBL" id="OAJ56807.1"/>
    </source>
</evidence>
<evidence type="ECO:0008006" key="6">
    <source>
        <dbReference type="Google" id="ProtNLM"/>
    </source>
</evidence>
<protein>
    <recommendedName>
        <fullName evidence="6">Membrane-anchored protein</fullName>
    </recommendedName>
</protein>
<dbReference type="Proteomes" id="UP000078116">
    <property type="component" value="Unassembled WGS sequence"/>
</dbReference>
<evidence type="ECO:0000313" key="3">
    <source>
        <dbReference type="EMBL" id="OAJ56866.1"/>
    </source>
</evidence>
<feature type="transmembrane region" description="Helical" evidence="1">
    <location>
        <begin position="72"/>
        <end position="92"/>
    </location>
</feature>
<feature type="transmembrane region" description="Helical" evidence="1">
    <location>
        <begin position="162"/>
        <end position="180"/>
    </location>
</feature>
<accession>A0A1A9N514</accession>
<evidence type="ECO:0000313" key="5">
    <source>
        <dbReference type="Proteomes" id="UP000078116"/>
    </source>
</evidence>
<feature type="transmembrane region" description="Helical" evidence="1">
    <location>
        <begin position="42"/>
        <end position="60"/>
    </location>
</feature>
<dbReference type="InterPro" id="IPR007136">
    <property type="entry name" value="DUF347"/>
</dbReference>
<evidence type="ECO:0000256" key="1">
    <source>
        <dbReference type="SAM" id="Phobius"/>
    </source>
</evidence>
<sequence length="252" mass="26941">MDTTKHMAMAKVPEITLGFWIVKIAATTLGETGGDAVTMSMNLGYLVGTIIFAVIFFAAVSAQIRANWFNPLLYWVTIVATTTVGTTLADFADRSLGIGYSGGSAILLALLLGSLFTWYKVMGSVSVTTVSSPRAEMFYWVTIMFSQTLGTALGDWTADTVALGYSGAAIVFGGLLLVLVIAHYRTKISSTILFWAAFILTRPLGAALGDFLDKPIDHGGLAMNRYAASIALLGFILTSLMVFRQRAAKAAH</sequence>
<evidence type="ECO:0000313" key="4">
    <source>
        <dbReference type="Proteomes" id="UP000077961"/>
    </source>
</evidence>
<dbReference type="EMBL" id="LXJZ01000183">
    <property type="protein sequence ID" value="OAJ56866.1"/>
    <property type="molecule type" value="Genomic_DNA"/>
</dbReference>
<dbReference type="RefSeq" id="WP_064269416.1">
    <property type="nucleotide sequence ID" value="NZ_LXJZ01000183.1"/>
</dbReference>
<organism evidence="2 5">
    <name type="scientific">Paraburkholderia ginsengiterrae</name>
    <dbReference type="NCBI Taxonomy" id="1462993"/>
    <lineage>
        <taxon>Bacteria</taxon>
        <taxon>Pseudomonadati</taxon>
        <taxon>Pseudomonadota</taxon>
        <taxon>Betaproteobacteria</taxon>
        <taxon>Burkholderiales</taxon>
        <taxon>Burkholderiaceae</taxon>
        <taxon>Paraburkholderia</taxon>
    </lineage>
</organism>
<gene>
    <name evidence="3" type="ORF">A6V36_32850</name>
    <name evidence="2" type="ORF">A6V37_30830</name>
</gene>
<keyword evidence="1" id="KW-0472">Membrane</keyword>
<keyword evidence="1" id="KW-0812">Transmembrane</keyword>
<dbReference type="Pfam" id="PF03988">
    <property type="entry name" value="DUF347"/>
    <property type="match status" value="4"/>
</dbReference>